<dbReference type="PRINTS" id="PR00111">
    <property type="entry name" value="ABHYDROLASE"/>
</dbReference>
<dbReference type="PANTHER" id="PTHR42977">
    <property type="entry name" value="HYDROLASE-RELATED"/>
    <property type="match status" value="1"/>
</dbReference>
<dbReference type="AlphaFoldDB" id="A0A0J6T437"/>
<evidence type="ECO:0000313" key="5">
    <source>
        <dbReference type="Proteomes" id="UP000035955"/>
    </source>
</evidence>
<dbReference type="EMBL" id="LABY01000047">
    <property type="protein sequence ID" value="KMO40353.1"/>
    <property type="molecule type" value="Genomic_DNA"/>
</dbReference>
<dbReference type="InterPro" id="IPR029058">
    <property type="entry name" value="AB_hydrolase_fold"/>
</dbReference>
<organism evidence="4 5">
    <name type="scientific">Methylobacterium variabile</name>
    <dbReference type="NCBI Taxonomy" id="298794"/>
    <lineage>
        <taxon>Bacteria</taxon>
        <taxon>Pseudomonadati</taxon>
        <taxon>Pseudomonadota</taxon>
        <taxon>Alphaproteobacteria</taxon>
        <taxon>Hyphomicrobiales</taxon>
        <taxon>Methylobacteriaceae</taxon>
        <taxon>Methylobacterium</taxon>
    </lineage>
</organism>
<dbReference type="InterPro" id="IPR051340">
    <property type="entry name" value="Haloalkane_dehalogenase"/>
</dbReference>
<accession>A0A0J6T437</accession>
<dbReference type="PANTHER" id="PTHR42977:SF3">
    <property type="entry name" value="AB HYDROLASE-1 DOMAIN-CONTAINING PROTEIN"/>
    <property type="match status" value="1"/>
</dbReference>
<keyword evidence="2" id="KW-0732">Signal</keyword>
<dbReference type="InterPro" id="IPR000073">
    <property type="entry name" value="AB_hydrolase_1"/>
</dbReference>
<proteinExistence type="predicted"/>
<name>A0A0J6T437_9HYPH</name>
<dbReference type="SUPFAM" id="SSF53474">
    <property type="entry name" value="alpha/beta-Hydrolases"/>
    <property type="match status" value="1"/>
</dbReference>
<comment type="caution">
    <text evidence="4">The sequence shown here is derived from an EMBL/GenBank/DDBJ whole genome shotgun (WGS) entry which is preliminary data.</text>
</comment>
<gene>
    <name evidence="4" type="ORF">VQ02_07745</name>
</gene>
<evidence type="ECO:0000256" key="1">
    <source>
        <dbReference type="ARBA" id="ARBA00022801"/>
    </source>
</evidence>
<evidence type="ECO:0000259" key="3">
    <source>
        <dbReference type="Pfam" id="PF00561"/>
    </source>
</evidence>
<feature type="chain" id="PRO_5005282190" evidence="2">
    <location>
        <begin position="23"/>
        <end position="322"/>
    </location>
</feature>
<feature type="signal peptide" evidence="2">
    <location>
        <begin position="1"/>
        <end position="22"/>
    </location>
</feature>
<keyword evidence="5" id="KW-1185">Reference proteome</keyword>
<dbReference type="PRINTS" id="PR00412">
    <property type="entry name" value="EPOXHYDRLASE"/>
</dbReference>
<sequence>MMKHLLLALMLTTAGTVLPPHAKADQALAVAQAPPTVHYRTATVDGVKVFYREAGPADGPVVLLLHGFPTSSHMFRNLIPTLADRYRVIAPDYPGFGQSEAPDHTRFAYTFGHYADLVDGLLGQLGAQSYAMYVMDYGAPVGYRLALKHPERVTGLIVQNGNAYDEGLREFWNPIKTYWADGSAKSREALSGLVTLPTTIFQYTDGVRDVSRISPDNWVHDQALLDRPGNKDIQLDLFYDYRTNVPLYPQFQAFFRERKPPTLIAWGKNDKIFPEEGAHPYLRDLPNADLHILDTGHFALEDKLDEMAPLIRNFLDKKVAKR</sequence>
<keyword evidence="1 4" id="KW-0378">Hydrolase</keyword>
<dbReference type="FunFam" id="3.40.50.1820:FF:000173">
    <property type="entry name" value="Alpha/beta hydrolase"/>
    <property type="match status" value="1"/>
</dbReference>
<evidence type="ECO:0000256" key="2">
    <source>
        <dbReference type="SAM" id="SignalP"/>
    </source>
</evidence>
<dbReference type="InterPro" id="IPR000639">
    <property type="entry name" value="Epox_hydrolase-like"/>
</dbReference>
<reference evidence="4 5" key="1">
    <citation type="submission" date="2015-03" db="EMBL/GenBank/DDBJ databases">
        <title>Genome sequencing of Methylobacterium variabile DSM 16961.</title>
        <authorList>
            <person name="Chaudhry V."/>
            <person name="Patil P.B."/>
        </authorList>
    </citation>
    <scope>NUCLEOTIDE SEQUENCE [LARGE SCALE GENOMIC DNA]</scope>
    <source>
        <strain evidence="4 5">DSM 16961</strain>
    </source>
</reference>
<dbReference type="Pfam" id="PF00561">
    <property type="entry name" value="Abhydrolase_1"/>
    <property type="match status" value="1"/>
</dbReference>
<evidence type="ECO:0000313" key="4">
    <source>
        <dbReference type="EMBL" id="KMO40353.1"/>
    </source>
</evidence>
<dbReference type="Gene3D" id="3.40.50.1820">
    <property type="entry name" value="alpha/beta hydrolase"/>
    <property type="match status" value="1"/>
</dbReference>
<protein>
    <submittedName>
        <fullName evidence="4">Alpha/beta hydrolase</fullName>
    </submittedName>
</protein>
<feature type="domain" description="AB hydrolase-1" evidence="3">
    <location>
        <begin position="60"/>
        <end position="303"/>
    </location>
</feature>
<dbReference type="Proteomes" id="UP000035955">
    <property type="component" value="Unassembled WGS sequence"/>
</dbReference>
<dbReference type="GO" id="GO:0004301">
    <property type="term" value="F:epoxide hydrolase activity"/>
    <property type="evidence" value="ECO:0007669"/>
    <property type="project" value="TreeGrafter"/>
</dbReference>
<dbReference type="PATRIC" id="fig|298794.3.peg.5911"/>